<comment type="caution">
    <text evidence="2">The sequence shown here is derived from an EMBL/GenBank/DDBJ whole genome shotgun (WGS) entry which is preliminary data.</text>
</comment>
<dbReference type="STRING" id="525245.HMPREF0044_1104"/>
<dbReference type="Pfam" id="PF12728">
    <property type="entry name" value="HTH_17"/>
    <property type="match status" value="1"/>
</dbReference>
<dbReference type="InterPro" id="IPR041657">
    <property type="entry name" value="HTH_17"/>
</dbReference>
<dbReference type="HOGENOM" id="CLU_2646295_0_0_11"/>
<accession>C0W0M6</accession>
<organism evidence="2 3">
    <name type="scientific">Gleimia coleocanis DSM 15436</name>
    <dbReference type="NCBI Taxonomy" id="525245"/>
    <lineage>
        <taxon>Bacteria</taxon>
        <taxon>Bacillati</taxon>
        <taxon>Actinomycetota</taxon>
        <taxon>Actinomycetes</taxon>
        <taxon>Actinomycetales</taxon>
        <taxon>Actinomycetaceae</taxon>
        <taxon>Gleimia</taxon>
    </lineage>
</organism>
<evidence type="ECO:0000313" key="2">
    <source>
        <dbReference type="EMBL" id="EEH64085.1"/>
    </source>
</evidence>
<dbReference type="AlphaFoldDB" id="C0W0M6"/>
<dbReference type="EMBL" id="ACFG01000030">
    <property type="protein sequence ID" value="EEH64085.1"/>
    <property type="molecule type" value="Genomic_DNA"/>
</dbReference>
<reference evidence="2 3" key="1">
    <citation type="submission" date="2009-01" db="EMBL/GenBank/DDBJ databases">
        <authorList>
            <person name="Qin X."/>
            <person name="Bachman B."/>
            <person name="Battles P."/>
            <person name="Bell A."/>
            <person name="Bess C."/>
            <person name="Bickham C."/>
            <person name="Chaboub L."/>
            <person name="Chen D."/>
            <person name="Coyle M."/>
            <person name="Deiros D.R."/>
            <person name="Dinh H."/>
            <person name="Forbes L."/>
            <person name="Fowler G."/>
            <person name="Francisco L."/>
            <person name="Fu Q."/>
            <person name="Gubbala S."/>
            <person name="Hale W."/>
            <person name="Han Y."/>
            <person name="Hemphill L."/>
            <person name="Highlander S.K."/>
            <person name="Hirani K."/>
            <person name="Hogues M."/>
            <person name="Jackson L."/>
            <person name="Jakkamsetti A."/>
            <person name="Javaid M."/>
            <person name="Jiang H."/>
            <person name="Korchina V."/>
            <person name="Kovar C."/>
            <person name="Lara F."/>
            <person name="Lee S."/>
            <person name="Mata R."/>
            <person name="Mathew T."/>
            <person name="Moen C."/>
            <person name="Morales K."/>
            <person name="Munidasa M."/>
            <person name="Nazareth L."/>
            <person name="Ngo R."/>
            <person name="Nguyen L."/>
            <person name="Okwuonu G."/>
            <person name="Ongeri F."/>
            <person name="Patil S."/>
            <person name="Petrosino J."/>
            <person name="Pham C."/>
            <person name="Pham P."/>
            <person name="Pu L.-L."/>
            <person name="Puazo M."/>
            <person name="Raj R."/>
            <person name="Reid J."/>
            <person name="Rouhana J."/>
            <person name="Saada N."/>
            <person name="Shang Y."/>
            <person name="Simmons D."/>
            <person name="Thornton R."/>
            <person name="Warren J."/>
            <person name="Weissenberger G."/>
            <person name="Zhang J."/>
            <person name="Zhang L."/>
            <person name="Zhou C."/>
            <person name="Zhu D."/>
            <person name="Muzny D."/>
            <person name="Worley K."/>
            <person name="Gibbs R."/>
        </authorList>
    </citation>
    <scope>NUCLEOTIDE SEQUENCE [LARGE SCALE GENOMIC DNA]</scope>
    <source>
        <strain evidence="2 3">DSM 15436</strain>
    </source>
</reference>
<dbReference type="InterPro" id="IPR010093">
    <property type="entry name" value="SinI_DNA-bd"/>
</dbReference>
<sequence length="76" mass="8442">MTYSTGKTMPVVKNEIAPMAYDVKQVALLLNLSQQMVWKLIYSNNLKSVRFGRAVRILSTDLDAYISSAVTKGMGN</sequence>
<name>C0W0M6_9ACTO</name>
<gene>
    <name evidence="2" type="ORF">HMPREF0044_1104</name>
</gene>
<protein>
    <submittedName>
        <fullName evidence="2">DNA binding domain, excisionase family</fullName>
    </submittedName>
</protein>
<feature type="domain" description="Helix-turn-helix" evidence="1">
    <location>
        <begin position="21"/>
        <end position="68"/>
    </location>
</feature>
<dbReference type="RefSeq" id="WP_006546876.1">
    <property type="nucleotide sequence ID" value="NZ_DS999543.1"/>
</dbReference>
<dbReference type="NCBIfam" id="TIGR01764">
    <property type="entry name" value="excise"/>
    <property type="match status" value="1"/>
</dbReference>
<keyword evidence="3" id="KW-1185">Reference proteome</keyword>
<dbReference type="Proteomes" id="UP000010301">
    <property type="component" value="Unassembled WGS sequence"/>
</dbReference>
<evidence type="ECO:0000259" key="1">
    <source>
        <dbReference type="Pfam" id="PF12728"/>
    </source>
</evidence>
<proteinExistence type="predicted"/>
<dbReference type="GO" id="GO:0003677">
    <property type="term" value="F:DNA binding"/>
    <property type="evidence" value="ECO:0007669"/>
    <property type="project" value="InterPro"/>
</dbReference>
<evidence type="ECO:0000313" key="3">
    <source>
        <dbReference type="Proteomes" id="UP000010301"/>
    </source>
</evidence>